<feature type="region of interest" description="Disordered" evidence="1">
    <location>
        <begin position="151"/>
        <end position="172"/>
    </location>
</feature>
<dbReference type="PANTHER" id="PTHR46990:SF1">
    <property type="entry name" value="GLUTAREDOXIN DOMAIN-CONTAINING CYSTEINE-RICH PROTEIN 1"/>
    <property type="match status" value="1"/>
</dbReference>
<dbReference type="InterPro" id="IPR042797">
    <property type="entry name" value="GRXCR1"/>
</dbReference>
<dbReference type="OMA" id="INEHENF"/>
<proteinExistence type="predicted"/>
<evidence type="ECO:0000313" key="4">
    <source>
        <dbReference type="Proteomes" id="UP000268350"/>
    </source>
</evidence>
<dbReference type="InterPro" id="IPR036249">
    <property type="entry name" value="Thioredoxin-like_sf"/>
</dbReference>
<evidence type="ECO:0000313" key="3">
    <source>
        <dbReference type="EMBL" id="SPP80222.1"/>
    </source>
</evidence>
<feature type="region of interest" description="Disordered" evidence="1">
    <location>
        <begin position="1"/>
        <end position="32"/>
    </location>
</feature>
<dbReference type="InterPro" id="IPR002109">
    <property type="entry name" value="Glutaredoxin"/>
</dbReference>
<evidence type="ECO:0000259" key="2">
    <source>
        <dbReference type="Pfam" id="PF00462"/>
    </source>
</evidence>
<dbReference type="Pfam" id="PF23733">
    <property type="entry name" value="GRXCR1-2_C"/>
    <property type="match status" value="1"/>
</dbReference>
<feature type="domain" description="Glutaredoxin" evidence="2">
    <location>
        <begin position="333"/>
        <end position="400"/>
    </location>
</feature>
<dbReference type="SUPFAM" id="SSF52833">
    <property type="entry name" value="Thioredoxin-like"/>
    <property type="match status" value="1"/>
</dbReference>
<name>A0A3B0JIS2_DROGU</name>
<evidence type="ECO:0000256" key="1">
    <source>
        <dbReference type="SAM" id="MobiDB-lite"/>
    </source>
</evidence>
<dbReference type="Proteomes" id="UP000268350">
    <property type="component" value="Unassembled WGS sequence"/>
</dbReference>
<organism evidence="3 4">
    <name type="scientific">Drosophila guanche</name>
    <name type="common">Fruit fly</name>
    <dbReference type="NCBI Taxonomy" id="7266"/>
    <lineage>
        <taxon>Eukaryota</taxon>
        <taxon>Metazoa</taxon>
        <taxon>Ecdysozoa</taxon>
        <taxon>Arthropoda</taxon>
        <taxon>Hexapoda</taxon>
        <taxon>Insecta</taxon>
        <taxon>Pterygota</taxon>
        <taxon>Neoptera</taxon>
        <taxon>Endopterygota</taxon>
        <taxon>Diptera</taxon>
        <taxon>Brachycera</taxon>
        <taxon>Muscomorpha</taxon>
        <taxon>Ephydroidea</taxon>
        <taxon>Drosophilidae</taxon>
        <taxon>Drosophila</taxon>
        <taxon>Sophophora</taxon>
    </lineage>
</organism>
<feature type="region of interest" description="Disordered" evidence="1">
    <location>
        <begin position="44"/>
        <end position="87"/>
    </location>
</feature>
<dbReference type="AlphaFoldDB" id="A0A3B0JIS2"/>
<protein>
    <submittedName>
        <fullName evidence="3">Blast:Glutaredoxin domain-containing cysteine-rich protein CG31559</fullName>
    </submittedName>
</protein>
<dbReference type="CDD" id="cd03031">
    <property type="entry name" value="GRX_GRX_like"/>
    <property type="match status" value="1"/>
</dbReference>
<feature type="compositionally biased region" description="Low complexity" evidence="1">
    <location>
        <begin position="78"/>
        <end position="87"/>
    </location>
</feature>
<dbReference type="Gene3D" id="3.40.30.10">
    <property type="entry name" value="Glutaredoxin"/>
    <property type="match status" value="1"/>
</dbReference>
<reference evidence="4" key="1">
    <citation type="submission" date="2018-01" db="EMBL/GenBank/DDBJ databases">
        <authorList>
            <person name="Alioto T."/>
            <person name="Alioto T."/>
        </authorList>
    </citation>
    <scope>NUCLEOTIDE SEQUENCE [LARGE SCALE GENOMIC DNA]</scope>
</reference>
<feature type="compositionally biased region" description="Acidic residues" evidence="1">
    <location>
        <begin position="152"/>
        <end position="161"/>
    </location>
</feature>
<dbReference type="OrthoDB" id="423313at2759"/>
<dbReference type="STRING" id="7266.A0A3B0JIS2"/>
<gene>
    <name evidence="3" type="ORF">DGUA_6G005088</name>
</gene>
<dbReference type="EMBL" id="OUUW01000005">
    <property type="protein sequence ID" value="SPP80222.1"/>
    <property type="molecule type" value="Genomic_DNA"/>
</dbReference>
<dbReference type="PANTHER" id="PTHR46990">
    <property type="entry name" value="GLUTAREDOXIN DOMAIN-CONTAINING CYSTEINE-RICH PROTEIN 1"/>
    <property type="match status" value="1"/>
</dbReference>
<dbReference type="GO" id="GO:0007605">
    <property type="term" value="P:sensory perception of sound"/>
    <property type="evidence" value="ECO:0007669"/>
    <property type="project" value="InterPro"/>
</dbReference>
<accession>A0A3B0JIS2</accession>
<keyword evidence="4" id="KW-1185">Reference proteome</keyword>
<dbReference type="PROSITE" id="PS51354">
    <property type="entry name" value="GLUTAREDOXIN_2"/>
    <property type="match status" value="1"/>
</dbReference>
<dbReference type="Pfam" id="PF00462">
    <property type="entry name" value="Glutaredoxin"/>
    <property type="match status" value="1"/>
</dbReference>
<sequence length="480" mass="52935">MVVATPPSTTAGNSNGNGNGNGNGSASNPGNCYMDQYQKYATHCERADSGNGSDLESNGIPAKPASLLTDDSEESGPSSLGSDSLHCSSTEYVRQAASQPSGQLQVQRQRQKSIRMLGSLGSLLPDSLLRDIRDRRNAEEYVVQYTGHVDTETEADTEAEPGAEVKDKPMPAGKKSLRLSRESLSEEKIEELRAAVERANFVQTGEESLDSIEAASQSLPVSSHTRGSSNNYKYADDQYYSFHINEHENFSSFARHGDEASMAMAASLTEQQDLFAGYRDVRCSSSSTQSTIRSAKGTVRGVKNRVRNGIATFLQLQQQPNAKCYKEKDLGKVVLYTTSMGIIRETYTKCANVKQILRTLLIKFEERDVFMSVEFQAEMRQRMQTAHVRVPQLYVEGQHIGDADTVERLNESGELRQLLKPYKSISSTYTCQTCGGYRLLPCPSCNGSKKSVHRNHFTAEFVALKCMNCDEVGLVKCHNC</sequence>